<dbReference type="AlphaFoldDB" id="A0A1L9RNB3"/>
<evidence type="ECO:0000313" key="3">
    <source>
        <dbReference type="EMBL" id="OJJ36421.1"/>
    </source>
</evidence>
<feature type="transmembrane region" description="Helical" evidence="2">
    <location>
        <begin position="283"/>
        <end position="300"/>
    </location>
</feature>
<feature type="transmembrane region" description="Helical" evidence="2">
    <location>
        <begin position="252"/>
        <end position="277"/>
    </location>
</feature>
<evidence type="ECO:0000256" key="2">
    <source>
        <dbReference type="SAM" id="Phobius"/>
    </source>
</evidence>
<feature type="region of interest" description="Disordered" evidence="1">
    <location>
        <begin position="495"/>
        <end position="538"/>
    </location>
</feature>
<proteinExistence type="predicted"/>
<dbReference type="VEuPathDB" id="FungiDB:ASPWEDRAFT_181434"/>
<dbReference type="GeneID" id="63747724"/>
<keyword evidence="2" id="KW-0812">Transmembrane</keyword>
<evidence type="ECO:0000313" key="4">
    <source>
        <dbReference type="Proteomes" id="UP000184383"/>
    </source>
</evidence>
<protein>
    <submittedName>
        <fullName evidence="3">Uncharacterized protein</fullName>
    </submittedName>
</protein>
<keyword evidence="2" id="KW-1133">Transmembrane helix</keyword>
<dbReference type="OrthoDB" id="4170804at2759"/>
<dbReference type="EMBL" id="KV878211">
    <property type="protein sequence ID" value="OJJ36421.1"/>
    <property type="molecule type" value="Genomic_DNA"/>
</dbReference>
<dbReference type="RefSeq" id="XP_040690097.1">
    <property type="nucleotide sequence ID" value="XM_040831876.1"/>
</dbReference>
<reference evidence="4" key="1">
    <citation type="journal article" date="2017" name="Genome Biol.">
        <title>Comparative genomics reveals high biological diversity and specific adaptations in the industrially and medically important fungal genus Aspergillus.</title>
        <authorList>
            <person name="de Vries R.P."/>
            <person name="Riley R."/>
            <person name="Wiebenga A."/>
            <person name="Aguilar-Osorio G."/>
            <person name="Amillis S."/>
            <person name="Uchima C.A."/>
            <person name="Anderluh G."/>
            <person name="Asadollahi M."/>
            <person name="Askin M."/>
            <person name="Barry K."/>
            <person name="Battaglia E."/>
            <person name="Bayram O."/>
            <person name="Benocci T."/>
            <person name="Braus-Stromeyer S.A."/>
            <person name="Caldana C."/>
            <person name="Canovas D."/>
            <person name="Cerqueira G.C."/>
            <person name="Chen F."/>
            <person name="Chen W."/>
            <person name="Choi C."/>
            <person name="Clum A."/>
            <person name="Dos Santos R.A."/>
            <person name="Damasio A.R."/>
            <person name="Diallinas G."/>
            <person name="Emri T."/>
            <person name="Fekete E."/>
            <person name="Flipphi M."/>
            <person name="Freyberg S."/>
            <person name="Gallo A."/>
            <person name="Gournas C."/>
            <person name="Habgood R."/>
            <person name="Hainaut M."/>
            <person name="Harispe M.L."/>
            <person name="Henrissat B."/>
            <person name="Hilden K.S."/>
            <person name="Hope R."/>
            <person name="Hossain A."/>
            <person name="Karabika E."/>
            <person name="Karaffa L."/>
            <person name="Karanyi Z."/>
            <person name="Krasevec N."/>
            <person name="Kuo A."/>
            <person name="Kusch H."/>
            <person name="LaButti K."/>
            <person name="Lagendijk E.L."/>
            <person name="Lapidus A."/>
            <person name="Levasseur A."/>
            <person name="Lindquist E."/>
            <person name="Lipzen A."/>
            <person name="Logrieco A.F."/>
            <person name="MacCabe A."/>
            <person name="Maekelae M.R."/>
            <person name="Malavazi I."/>
            <person name="Melin P."/>
            <person name="Meyer V."/>
            <person name="Mielnichuk N."/>
            <person name="Miskei M."/>
            <person name="Molnar A.P."/>
            <person name="Mule G."/>
            <person name="Ngan C.Y."/>
            <person name="Orejas M."/>
            <person name="Orosz E."/>
            <person name="Ouedraogo J.P."/>
            <person name="Overkamp K.M."/>
            <person name="Park H.-S."/>
            <person name="Perrone G."/>
            <person name="Piumi F."/>
            <person name="Punt P.J."/>
            <person name="Ram A.F."/>
            <person name="Ramon A."/>
            <person name="Rauscher S."/>
            <person name="Record E."/>
            <person name="Riano-Pachon D.M."/>
            <person name="Robert V."/>
            <person name="Roehrig J."/>
            <person name="Ruller R."/>
            <person name="Salamov A."/>
            <person name="Salih N.S."/>
            <person name="Samson R.A."/>
            <person name="Sandor E."/>
            <person name="Sanguinetti M."/>
            <person name="Schuetze T."/>
            <person name="Sepcic K."/>
            <person name="Shelest E."/>
            <person name="Sherlock G."/>
            <person name="Sophianopoulou V."/>
            <person name="Squina F.M."/>
            <person name="Sun H."/>
            <person name="Susca A."/>
            <person name="Todd R.B."/>
            <person name="Tsang A."/>
            <person name="Unkles S.E."/>
            <person name="van de Wiele N."/>
            <person name="van Rossen-Uffink D."/>
            <person name="Oliveira J.V."/>
            <person name="Vesth T.C."/>
            <person name="Visser J."/>
            <person name="Yu J.-H."/>
            <person name="Zhou M."/>
            <person name="Andersen M.R."/>
            <person name="Archer D.B."/>
            <person name="Baker S.E."/>
            <person name="Benoit I."/>
            <person name="Brakhage A.A."/>
            <person name="Braus G.H."/>
            <person name="Fischer R."/>
            <person name="Frisvad J.C."/>
            <person name="Goldman G.H."/>
            <person name="Houbraken J."/>
            <person name="Oakley B."/>
            <person name="Pocsi I."/>
            <person name="Scazzocchio C."/>
            <person name="Seiboth B."/>
            <person name="vanKuyk P.A."/>
            <person name="Wortman J."/>
            <person name="Dyer P.S."/>
            <person name="Grigoriev I.V."/>
        </authorList>
    </citation>
    <scope>NUCLEOTIDE SEQUENCE [LARGE SCALE GENOMIC DNA]</scope>
    <source>
        <strain evidence="4">DTO 134E9</strain>
    </source>
</reference>
<dbReference type="Proteomes" id="UP000184383">
    <property type="component" value="Unassembled WGS sequence"/>
</dbReference>
<keyword evidence="4" id="KW-1185">Reference proteome</keyword>
<organism evidence="3 4">
    <name type="scientific">Aspergillus wentii DTO 134E9</name>
    <dbReference type="NCBI Taxonomy" id="1073089"/>
    <lineage>
        <taxon>Eukaryota</taxon>
        <taxon>Fungi</taxon>
        <taxon>Dikarya</taxon>
        <taxon>Ascomycota</taxon>
        <taxon>Pezizomycotina</taxon>
        <taxon>Eurotiomycetes</taxon>
        <taxon>Eurotiomycetidae</taxon>
        <taxon>Eurotiales</taxon>
        <taxon>Aspergillaceae</taxon>
        <taxon>Aspergillus</taxon>
        <taxon>Aspergillus subgen. Cremei</taxon>
    </lineage>
</organism>
<accession>A0A1L9RNB3</accession>
<gene>
    <name evidence="3" type="ORF">ASPWEDRAFT_181434</name>
</gene>
<sequence length="538" mass="59565">MSNRYIDKYYDNDFLTELSQTIDADTGNGAKIQEFLDKEKVDFSQDLAILEKATKVGPDFDIRYAGGAYEIENRTGGSELWVNSVKRKIFVDGVEVKSQENKDGVVSFTTDKNDAFEITFDCAVGEGVTVDPSERSFTGHVKTATSSDPAPVSGKIYYPWEQFVGDVDANGKEPSPAEKAREAAGLKHLAVALDLVKNPSNVFIEELPDDAHAEHMPPPAALSRLMMVAMAPGDPPAPPPNRKPKKFFRKSAIIQHTVNLTPAMLVIAVGAGIGAAIAAPPAIAVSAVGAVVGYAGNQAIKKARKVSQNKLTAWVKSKGLLDREHFEKLLNEAAERAANAPESEGKHSAEIVHDAIDKLSNGIVDTIWGAEYREAAEKFPGLFYLGKAEFRKGFDKGVKEWISKNHSDASIFDDMRGNVEKILGDNARRSTPVDVHIANLKREMRILNKERQDLLNDIASSWKFSLPDNRETREKHLKELTAEFDAELEKVKDSLVDESHESVEHADKAIEKLRERVKELREKHVERPHERAHGEHHH</sequence>
<evidence type="ECO:0000256" key="1">
    <source>
        <dbReference type="SAM" id="MobiDB-lite"/>
    </source>
</evidence>
<name>A0A1L9RNB3_ASPWE</name>
<keyword evidence="2" id="KW-0472">Membrane</keyword>